<proteinExistence type="inferred from homology"/>
<dbReference type="EMBL" id="JABTTQ020000013">
    <property type="protein sequence ID" value="KAK6142340.1"/>
    <property type="molecule type" value="Genomic_DNA"/>
</dbReference>
<evidence type="ECO:0000313" key="2">
    <source>
        <dbReference type="EMBL" id="KAK6142340.1"/>
    </source>
</evidence>
<gene>
    <name evidence="2" type="ORF">DH2020_022688</name>
</gene>
<dbReference type="Pfam" id="PF03398">
    <property type="entry name" value="Ist1"/>
    <property type="match status" value="1"/>
</dbReference>
<evidence type="ECO:0008006" key="4">
    <source>
        <dbReference type="Google" id="ProtNLM"/>
    </source>
</evidence>
<comment type="caution">
    <text evidence="2">The sequence shown here is derived from an EMBL/GenBank/DDBJ whole genome shotgun (WGS) entry which is preliminary data.</text>
</comment>
<accession>A0ABR0W4Q1</accession>
<keyword evidence="3" id="KW-1185">Reference proteome</keyword>
<name>A0ABR0W4Q1_REHGL</name>
<dbReference type="InterPro" id="IPR042277">
    <property type="entry name" value="IST1-like"/>
</dbReference>
<reference evidence="2 3" key="1">
    <citation type="journal article" date="2021" name="Comput. Struct. Biotechnol. J.">
        <title>De novo genome assembly of the potent medicinal plant Rehmannia glutinosa using nanopore technology.</title>
        <authorList>
            <person name="Ma L."/>
            <person name="Dong C."/>
            <person name="Song C."/>
            <person name="Wang X."/>
            <person name="Zheng X."/>
            <person name="Niu Y."/>
            <person name="Chen S."/>
            <person name="Feng W."/>
        </authorList>
    </citation>
    <scope>NUCLEOTIDE SEQUENCE [LARGE SCALE GENOMIC DNA]</scope>
    <source>
        <strain evidence="2">DH-2019</strain>
    </source>
</reference>
<comment type="similarity">
    <text evidence="1">Belongs to the IST1 family.</text>
</comment>
<protein>
    <recommendedName>
        <fullName evidence="4">IST1-like protein</fullName>
    </recommendedName>
</protein>
<organism evidence="2 3">
    <name type="scientific">Rehmannia glutinosa</name>
    <name type="common">Chinese foxglove</name>
    <dbReference type="NCBI Taxonomy" id="99300"/>
    <lineage>
        <taxon>Eukaryota</taxon>
        <taxon>Viridiplantae</taxon>
        <taxon>Streptophyta</taxon>
        <taxon>Embryophyta</taxon>
        <taxon>Tracheophyta</taxon>
        <taxon>Spermatophyta</taxon>
        <taxon>Magnoliopsida</taxon>
        <taxon>eudicotyledons</taxon>
        <taxon>Gunneridae</taxon>
        <taxon>Pentapetalae</taxon>
        <taxon>asterids</taxon>
        <taxon>lamiids</taxon>
        <taxon>Lamiales</taxon>
        <taxon>Orobanchaceae</taxon>
        <taxon>Rehmannieae</taxon>
        <taxon>Rehmannia</taxon>
    </lineage>
</organism>
<dbReference type="PANTHER" id="PTHR12161">
    <property type="entry name" value="IST1 FAMILY MEMBER"/>
    <property type="match status" value="1"/>
</dbReference>
<sequence length="367" mass="42924">MVQCRLKLLKNKRNCIVKQCREDVAELLKHGHDQSAFERVEQIIMDENIVQVYDLLYQFSEFIIINLSYIRKHRDCPNDINEAVSTLIFSSARFGELPELISIRKLFGERYGERFVITALQLLPGNLVNHQIKENFYIKKVSDDVKYRLLAEIASSCFQQGPLYLEYKPQLQEDQQATKGSNQISYSEDQMHNDNKEPQLQLYIGKETEGKIIYVNLSSETNRISKEPFFGHRKDHILQNAIQESKPMKKPIDCNEMDKFTIESSSETSAKLPDEMIYLDDIEEFVSKDGINLQDQRLFMFKSFGIDFEEQKMRKASKKRSRRRSLSQENRIVSDIECAAYYYGEYETSLYIRTNSFPFGQPRSGNS</sequence>
<evidence type="ECO:0000313" key="3">
    <source>
        <dbReference type="Proteomes" id="UP001318860"/>
    </source>
</evidence>
<dbReference type="PANTHER" id="PTHR12161:SF44">
    <property type="entry name" value="REGULATOR OF VPS4 ACTIVITY IN THE MVB PATHWAY PROTEIN"/>
    <property type="match status" value="1"/>
</dbReference>
<dbReference type="Gene3D" id="1.20.1260.60">
    <property type="entry name" value="Vacuolar protein sorting-associated protein Ist1"/>
    <property type="match status" value="1"/>
</dbReference>
<evidence type="ECO:0000256" key="1">
    <source>
        <dbReference type="ARBA" id="ARBA00005536"/>
    </source>
</evidence>
<dbReference type="Proteomes" id="UP001318860">
    <property type="component" value="Unassembled WGS sequence"/>
</dbReference>
<dbReference type="InterPro" id="IPR005061">
    <property type="entry name" value="Ist1"/>
</dbReference>